<accession>A0A7T6ZDA4</accession>
<organism evidence="3 4">
    <name type="scientific">Salicibibacter cibi</name>
    <dbReference type="NCBI Taxonomy" id="2743001"/>
    <lineage>
        <taxon>Bacteria</taxon>
        <taxon>Bacillati</taxon>
        <taxon>Bacillota</taxon>
        <taxon>Bacilli</taxon>
        <taxon>Bacillales</taxon>
        <taxon>Bacillaceae</taxon>
        <taxon>Salicibibacter</taxon>
    </lineage>
</organism>
<evidence type="ECO:0000259" key="2">
    <source>
        <dbReference type="Pfam" id="PF14219"/>
    </source>
</evidence>
<dbReference type="RefSeq" id="WP_200085813.1">
    <property type="nucleotide sequence ID" value="NZ_CP054706.1"/>
</dbReference>
<feature type="transmembrane region" description="Helical" evidence="1">
    <location>
        <begin position="178"/>
        <end position="198"/>
    </location>
</feature>
<feature type="transmembrane region" description="Helical" evidence="1">
    <location>
        <begin position="57"/>
        <end position="82"/>
    </location>
</feature>
<evidence type="ECO:0000313" key="3">
    <source>
        <dbReference type="EMBL" id="QQK81384.1"/>
    </source>
</evidence>
<keyword evidence="1" id="KW-0472">Membrane</keyword>
<dbReference type="Proteomes" id="UP000595349">
    <property type="component" value="Chromosome"/>
</dbReference>
<dbReference type="KEGG" id="scib:HUG20_16695"/>
<dbReference type="AlphaFoldDB" id="A0A7T6ZDA4"/>
<evidence type="ECO:0000313" key="4">
    <source>
        <dbReference type="Proteomes" id="UP000595349"/>
    </source>
</evidence>
<reference evidence="3 4" key="1">
    <citation type="submission" date="2020-06" db="EMBL/GenBank/DDBJ databases">
        <title>Genomic analysis of Salicibibacter sp. NKC21-4.</title>
        <authorList>
            <person name="Oh Y.J."/>
        </authorList>
    </citation>
    <scope>NUCLEOTIDE SEQUENCE [LARGE SCALE GENOMIC DNA]</scope>
    <source>
        <strain evidence="3 4">NKC21-4</strain>
    </source>
</reference>
<keyword evidence="1" id="KW-0812">Transmembrane</keyword>
<protein>
    <submittedName>
        <fullName evidence="3">DUF4328 domain-containing protein</fullName>
    </submittedName>
</protein>
<keyword evidence="4" id="KW-1185">Reference proteome</keyword>
<dbReference type="EMBL" id="CP054706">
    <property type="protein sequence ID" value="QQK81384.1"/>
    <property type="molecule type" value="Genomic_DNA"/>
</dbReference>
<proteinExistence type="predicted"/>
<feature type="transmembrane region" description="Helical" evidence="1">
    <location>
        <begin position="140"/>
        <end position="158"/>
    </location>
</feature>
<feature type="transmembrane region" description="Helical" evidence="1">
    <location>
        <begin position="102"/>
        <end position="120"/>
    </location>
</feature>
<name>A0A7T6ZDA4_9BACI</name>
<feature type="domain" description="DUF4328" evidence="2">
    <location>
        <begin position="55"/>
        <end position="202"/>
    </location>
</feature>
<keyword evidence="1" id="KW-1133">Transmembrane helix</keyword>
<evidence type="ECO:0000256" key="1">
    <source>
        <dbReference type="SAM" id="Phobius"/>
    </source>
</evidence>
<sequence length="223" mass="25673">MRMLKNALIISLSVSLFAIILTITADLLEWYTLGSYPPAETLDAIDVDLGVQLTVDVFILLSTLFMFLTLVVTAVLFLIWVFQLHKRTRLMESKDSIYHPGLVLAIYFVPFVSLVMPPVAMWQINRAQVKRLKVHTLNSWIIAWWLFFLLVWAISTVFMDFDTNWETMTIGEIRSNALVYALGEFSLLIAGVALLRIIHLMTKRLFEMEKAYSDDNTKRYAAE</sequence>
<dbReference type="Pfam" id="PF14219">
    <property type="entry name" value="DUF4328"/>
    <property type="match status" value="1"/>
</dbReference>
<gene>
    <name evidence="3" type="ORF">HUG20_16695</name>
</gene>
<dbReference type="InterPro" id="IPR025565">
    <property type="entry name" value="DUF4328"/>
</dbReference>